<dbReference type="AlphaFoldDB" id="A0A1I1WAS7"/>
<protein>
    <submittedName>
        <fullName evidence="2">Uncharacterized protein</fullName>
    </submittedName>
</protein>
<keyword evidence="1" id="KW-1133">Transmembrane helix</keyword>
<organism evidence="2 3">
    <name type="scientific">Thermophagus xiamenensis</name>
    <dbReference type="NCBI Taxonomy" id="385682"/>
    <lineage>
        <taxon>Bacteria</taxon>
        <taxon>Pseudomonadati</taxon>
        <taxon>Bacteroidota</taxon>
        <taxon>Bacteroidia</taxon>
        <taxon>Marinilabiliales</taxon>
        <taxon>Marinilabiliaceae</taxon>
        <taxon>Thermophagus</taxon>
    </lineage>
</organism>
<name>A0A1I1WAS7_9BACT</name>
<keyword evidence="1" id="KW-0472">Membrane</keyword>
<proteinExistence type="predicted"/>
<sequence>MVLLIVNRALFVHTHINANGEVIVHSHPFKKSGQNDATSHHHSNAQFHYLDNLSLLFPILFLIIALVNPFVRKDFYLTNLSVNFSPFLIMHKGREPPFLFNLTH</sequence>
<dbReference type="InParanoid" id="A0A1I1WAS7"/>
<dbReference type="Proteomes" id="UP000181976">
    <property type="component" value="Unassembled WGS sequence"/>
</dbReference>
<evidence type="ECO:0000313" key="3">
    <source>
        <dbReference type="Proteomes" id="UP000181976"/>
    </source>
</evidence>
<reference evidence="2 3" key="1">
    <citation type="submission" date="2016-10" db="EMBL/GenBank/DDBJ databases">
        <authorList>
            <person name="de Groot N.N."/>
        </authorList>
    </citation>
    <scope>NUCLEOTIDE SEQUENCE [LARGE SCALE GENOMIC DNA]</scope>
    <source>
        <strain evidence="2 3">DSM 19012</strain>
    </source>
</reference>
<feature type="transmembrane region" description="Helical" evidence="1">
    <location>
        <begin position="53"/>
        <end position="71"/>
    </location>
</feature>
<gene>
    <name evidence="2" type="ORF">SAMN05444380_10428</name>
</gene>
<evidence type="ECO:0000256" key="1">
    <source>
        <dbReference type="SAM" id="Phobius"/>
    </source>
</evidence>
<keyword evidence="1" id="KW-0812">Transmembrane</keyword>
<accession>A0A1I1WAS7</accession>
<keyword evidence="3" id="KW-1185">Reference proteome</keyword>
<evidence type="ECO:0000313" key="2">
    <source>
        <dbReference type="EMBL" id="SFD92296.1"/>
    </source>
</evidence>
<dbReference type="EMBL" id="FONA01000004">
    <property type="protein sequence ID" value="SFD92296.1"/>
    <property type="molecule type" value="Genomic_DNA"/>
</dbReference>